<dbReference type="InterPro" id="IPR050563">
    <property type="entry name" value="4-hydroxybenzoyl-CoA_TE"/>
</dbReference>
<accession>A0A1I2FDU3</accession>
<dbReference type="InterPro" id="IPR008272">
    <property type="entry name" value="HB-CoA_thioesterase_AS"/>
</dbReference>
<reference evidence="4" key="1">
    <citation type="submission" date="2016-10" db="EMBL/GenBank/DDBJ databases">
        <authorList>
            <person name="Varghese N."/>
            <person name="Submissions S."/>
        </authorList>
    </citation>
    <scope>NUCLEOTIDE SEQUENCE [LARGE SCALE GENOMIC DNA]</scope>
    <source>
        <strain evidence="4">UNC178MFTsu3.1</strain>
    </source>
</reference>
<dbReference type="NCBIfam" id="TIGR00051">
    <property type="entry name" value="YbgC/FadM family acyl-CoA thioesterase"/>
    <property type="match status" value="1"/>
</dbReference>
<gene>
    <name evidence="3" type="ORF">SAMN02799615_02240</name>
</gene>
<dbReference type="RefSeq" id="WP_026633627.1">
    <property type="nucleotide sequence ID" value="NZ_FONH01000006.1"/>
</dbReference>
<sequence length="144" mass="15996">MSDTAPHPAPDSFRWPVRVYWEDTDAGGVVYHASYLRFMERARTEWLRGQGVDQSAVRAATGLAFLVRDLSIEFLKAAMLDDELSVTVEVKERRAASILFGQTISRADGMALIRAQVRVACVDLERMRPAQIPSGLIPGLPPIK</sequence>
<dbReference type="InterPro" id="IPR006684">
    <property type="entry name" value="YbgC/YbaW"/>
</dbReference>
<dbReference type="NCBIfam" id="TIGR02799">
    <property type="entry name" value="thio_ybgC"/>
    <property type="match status" value="1"/>
</dbReference>
<dbReference type="InterPro" id="IPR029069">
    <property type="entry name" value="HotDog_dom_sf"/>
</dbReference>
<evidence type="ECO:0000313" key="3">
    <source>
        <dbReference type="EMBL" id="SFF02917.1"/>
    </source>
</evidence>
<dbReference type="CDD" id="cd00586">
    <property type="entry name" value="4HBT"/>
    <property type="match status" value="1"/>
</dbReference>
<dbReference type="PANTHER" id="PTHR31793:SF37">
    <property type="entry name" value="ACYL-COA THIOESTER HYDROLASE YBGC"/>
    <property type="match status" value="1"/>
</dbReference>
<dbReference type="GO" id="GO:0047617">
    <property type="term" value="F:fatty acyl-CoA hydrolase activity"/>
    <property type="evidence" value="ECO:0007669"/>
    <property type="project" value="TreeGrafter"/>
</dbReference>
<dbReference type="FunFam" id="3.10.129.10:FF:000004">
    <property type="entry name" value="Tol-pal system-associated acyl-CoA thioesterase"/>
    <property type="match status" value="1"/>
</dbReference>
<organism evidence="3 4">
    <name type="scientific">Dyella marensis</name>
    <dbReference type="NCBI Taxonomy" id="500610"/>
    <lineage>
        <taxon>Bacteria</taxon>
        <taxon>Pseudomonadati</taxon>
        <taxon>Pseudomonadota</taxon>
        <taxon>Gammaproteobacteria</taxon>
        <taxon>Lysobacterales</taxon>
        <taxon>Rhodanobacteraceae</taxon>
        <taxon>Dyella</taxon>
    </lineage>
</organism>
<dbReference type="PIRSF" id="PIRSF003230">
    <property type="entry name" value="YbgC"/>
    <property type="match status" value="1"/>
</dbReference>
<dbReference type="PROSITE" id="PS01328">
    <property type="entry name" value="4HBCOA_THIOESTERASE"/>
    <property type="match status" value="1"/>
</dbReference>
<comment type="similarity">
    <text evidence="1">Belongs to the 4-hydroxybenzoyl-CoA thioesterase family.</text>
</comment>
<evidence type="ECO:0000313" key="4">
    <source>
        <dbReference type="Proteomes" id="UP000199477"/>
    </source>
</evidence>
<evidence type="ECO:0000256" key="1">
    <source>
        <dbReference type="ARBA" id="ARBA00005953"/>
    </source>
</evidence>
<dbReference type="AlphaFoldDB" id="A0A1I2FDU3"/>
<dbReference type="Pfam" id="PF13279">
    <property type="entry name" value="4HBT_2"/>
    <property type="match status" value="1"/>
</dbReference>
<dbReference type="EMBL" id="FONH01000006">
    <property type="protein sequence ID" value="SFF02917.1"/>
    <property type="molecule type" value="Genomic_DNA"/>
</dbReference>
<dbReference type="Proteomes" id="UP000199477">
    <property type="component" value="Unassembled WGS sequence"/>
</dbReference>
<dbReference type="PANTHER" id="PTHR31793">
    <property type="entry name" value="4-HYDROXYBENZOYL-COA THIOESTERASE FAMILY MEMBER"/>
    <property type="match status" value="1"/>
</dbReference>
<dbReference type="SUPFAM" id="SSF54637">
    <property type="entry name" value="Thioesterase/thiol ester dehydrase-isomerase"/>
    <property type="match status" value="1"/>
</dbReference>
<protein>
    <submittedName>
        <fullName evidence="3">Acyl-CoA thioester hydrolase</fullName>
    </submittedName>
</protein>
<keyword evidence="2 3" id="KW-0378">Hydrolase</keyword>
<evidence type="ECO:0000256" key="2">
    <source>
        <dbReference type="ARBA" id="ARBA00022801"/>
    </source>
</evidence>
<name>A0A1I2FDU3_9GAMM</name>
<keyword evidence="4" id="KW-1185">Reference proteome</keyword>
<dbReference type="Gene3D" id="3.10.129.10">
    <property type="entry name" value="Hotdog Thioesterase"/>
    <property type="match status" value="1"/>
</dbReference>
<dbReference type="InterPro" id="IPR014166">
    <property type="entry name" value="Tol-Pal_acyl-CoA_thioesterase"/>
</dbReference>
<proteinExistence type="inferred from homology"/>
<dbReference type="STRING" id="500610.SAMN02799615_02240"/>